<dbReference type="GO" id="GO:0005737">
    <property type="term" value="C:cytoplasm"/>
    <property type="evidence" value="ECO:0007669"/>
    <property type="project" value="UniProtKB-SubCell"/>
</dbReference>
<dbReference type="InterPro" id="IPR012393">
    <property type="entry name" value="Tricorn_protease"/>
</dbReference>
<keyword evidence="5 7" id="KW-0378">Hydrolase</keyword>
<dbReference type="PANTHER" id="PTHR43253:SF1">
    <property type="entry name" value="TRICORN PROTEASE HOMOLOG 2-RELATED"/>
    <property type="match status" value="1"/>
</dbReference>
<dbReference type="SUPFAM" id="SSF52096">
    <property type="entry name" value="ClpP/crotonase"/>
    <property type="match status" value="1"/>
</dbReference>
<keyword evidence="4 7" id="KW-0645">Protease</keyword>
<feature type="active site" description="Charge relay system" evidence="8">
    <location>
        <position position="751"/>
    </location>
</feature>
<evidence type="ECO:0000256" key="6">
    <source>
        <dbReference type="ARBA" id="ARBA00022825"/>
    </source>
</evidence>
<dbReference type="GO" id="GO:0006508">
    <property type="term" value="P:proteolysis"/>
    <property type="evidence" value="ECO:0007669"/>
    <property type="project" value="UniProtKB-UniRule"/>
</dbReference>
<comment type="function">
    <text evidence="7">Degrades oligopeptides.</text>
</comment>
<feature type="chain" id="PRO_5011655366" description="Tricorn protease homolog" evidence="11">
    <location>
        <begin position="21"/>
        <end position="1069"/>
    </location>
</feature>
<dbReference type="Gene3D" id="2.120.10.60">
    <property type="entry name" value="Tricorn protease N-terminal domain"/>
    <property type="match status" value="2"/>
</dbReference>
<dbReference type="Pfam" id="PF14684">
    <property type="entry name" value="Tricorn_C1"/>
    <property type="match status" value="1"/>
</dbReference>
<dbReference type="SMART" id="SM00245">
    <property type="entry name" value="TSPc"/>
    <property type="match status" value="1"/>
</dbReference>
<feature type="signal peptide" evidence="11">
    <location>
        <begin position="1"/>
        <end position="20"/>
    </location>
</feature>
<feature type="region of interest" description="Disordered" evidence="10">
    <location>
        <begin position="542"/>
        <end position="576"/>
    </location>
</feature>
<protein>
    <recommendedName>
        <fullName evidence="7">Tricorn protease homolog</fullName>
        <ecNumber evidence="7">3.4.21.-</ecNumber>
    </recommendedName>
</protein>
<evidence type="ECO:0000256" key="10">
    <source>
        <dbReference type="SAM" id="MobiDB-lite"/>
    </source>
</evidence>
<dbReference type="Gene3D" id="3.30.750.44">
    <property type="match status" value="1"/>
</dbReference>
<accession>A0A1G8JQ01</accession>
<keyword evidence="11" id="KW-0732">Signal</keyword>
<evidence type="ECO:0000256" key="3">
    <source>
        <dbReference type="ARBA" id="ARBA00022490"/>
    </source>
</evidence>
<dbReference type="GO" id="GO:0008236">
    <property type="term" value="F:serine-type peptidase activity"/>
    <property type="evidence" value="ECO:0007669"/>
    <property type="project" value="UniProtKB-UniRule"/>
</dbReference>
<dbReference type="SUPFAM" id="SSF50156">
    <property type="entry name" value="PDZ domain-like"/>
    <property type="match status" value="1"/>
</dbReference>
<proteinExistence type="inferred from homology"/>
<organism evidence="13 14">
    <name type="scientific">Mucilaginibacter gossypii</name>
    <dbReference type="NCBI Taxonomy" id="551996"/>
    <lineage>
        <taxon>Bacteria</taxon>
        <taxon>Pseudomonadati</taxon>
        <taxon>Bacteroidota</taxon>
        <taxon>Sphingobacteriia</taxon>
        <taxon>Sphingobacteriales</taxon>
        <taxon>Sphingobacteriaceae</taxon>
        <taxon>Mucilaginibacter</taxon>
    </lineage>
</organism>
<dbReference type="Gene3D" id="3.90.226.10">
    <property type="entry name" value="2-enoyl-CoA Hydratase, Chain A, domain 1"/>
    <property type="match status" value="1"/>
</dbReference>
<dbReference type="InterPro" id="IPR011042">
    <property type="entry name" value="6-blade_b-propeller_TolB-like"/>
</dbReference>
<comment type="subcellular location">
    <subcellularLocation>
        <location evidence="1 7">Cytoplasm</location>
    </subcellularLocation>
</comment>
<feature type="compositionally biased region" description="Basic and acidic residues" evidence="10">
    <location>
        <begin position="542"/>
        <end position="556"/>
    </location>
</feature>
<evidence type="ECO:0000256" key="2">
    <source>
        <dbReference type="ARBA" id="ARBA00008524"/>
    </source>
</evidence>
<dbReference type="Gene3D" id="2.30.42.10">
    <property type="match status" value="1"/>
</dbReference>
<dbReference type="Pfam" id="PF26549">
    <property type="entry name" value="Tricorn_N"/>
    <property type="match status" value="1"/>
</dbReference>
<feature type="active site" description="Charge relay system" evidence="8">
    <location>
        <position position="1024"/>
    </location>
</feature>
<dbReference type="SUPFAM" id="SSF82171">
    <property type="entry name" value="DPP6 N-terminal domain-like"/>
    <property type="match status" value="2"/>
</dbReference>
<feature type="active site" description="Nucleophile" evidence="8">
    <location>
        <position position="968"/>
    </location>
</feature>
<evidence type="ECO:0000256" key="4">
    <source>
        <dbReference type="ARBA" id="ARBA00022670"/>
    </source>
</evidence>
<dbReference type="InterPro" id="IPR029045">
    <property type="entry name" value="ClpP/crotonase-like_dom_sf"/>
</dbReference>
<name>A0A1G8JQ01_9SPHI</name>
<gene>
    <name evidence="13" type="ORF">SAMN05192573_1195</name>
</gene>
<evidence type="ECO:0000256" key="8">
    <source>
        <dbReference type="PIRSR" id="PIRSR036421-1"/>
    </source>
</evidence>
<dbReference type="Proteomes" id="UP000199705">
    <property type="component" value="Unassembled WGS sequence"/>
</dbReference>
<evidence type="ECO:0000313" key="14">
    <source>
        <dbReference type="Proteomes" id="UP000199705"/>
    </source>
</evidence>
<feature type="site" description="Transition state stabilizer; via amide nitrogen" evidence="9">
    <location>
        <position position="969"/>
    </location>
</feature>
<dbReference type="InterPro" id="IPR011044">
    <property type="entry name" value="Quino_amine_DH_bsu"/>
</dbReference>
<evidence type="ECO:0000256" key="1">
    <source>
        <dbReference type="ARBA" id="ARBA00004496"/>
    </source>
</evidence>
<keyword evidence="6 7" id="KW-0720">Serine protease</keyword>
<evidence type="ECO:0000259" key="12">
    <source>
        <dbReference type="SMART" id="SM00245"/>
    </source>
</evidence>
<dbReference type="Gene3D" id="2.120.10.30">
    <property type="entry name" value="TolB, C-terminal domain"/>
    <property type="match status" value="1"/>
</dbReference>
<dbReference type="EC" id="3.4.21.-" evidence="7"/>
<keyword evidence="3 7" id="KW-0963">Cytoplasm</keyword>
<evidence type="ECO:0000256" key="11">
    <source>
        <dbReference type="SAM" id="SignalP"/>
    </source>
</evidence>
<dbReference type="STRING" id="551996.SAMN05192573_1195"/>
<evidence type="ECO:0000256" key="5">
    <source>
        <dbReference type="ARBA" id="ARBA00022801"/>
    </source>
</evidence>
<dbReference type="InterPro" id="IPR036034">
    <property type="entry name" value="PDZ_sf"/>
</dbReference>
<dbReference type="Pfam" id="PF03572">
    <property type="entry name" value="Peptidase_S41"/>
    <property type="match status" value="1"/>
</dbReference>
<dbReference type="InterPro" id="IPR028204">
    <property type="entry name" value="Tricorn_C1"/>
</dbReference>
<dbReference type="AlphaFoldDB" id="A0A1G8JQ01"/>
<sequence>MKKLYILLFLAALCQTSLKAQTTGSYFTSNPTLTPDGKTVIFSYEGDLWKADINSPAATRLTAMQGEETSPRVSPNGQWLAFSSNQFGNNDVYVMPLAGGDIKQLTYNDAGDNVDSWTWDSKSIYFNSSRYNGFSEYKVAATGGTPVRLFGHYFNTIHGVVEHPQTGELFFSNTWESIYFPNRKHYKGAYNPDIQSYNPKSKAYKKYTDWQGKDFWATLDQKGNIYFVSDEGNEEYNLYTFIDGKKTALTQFPTSIKRPQVSADGSKVVFEKDYQIFMYDVASKQTQKLSLNLFRNNVLPKDQSFETGGKIEGAALSPDGKKLAFVSRGELFVSDAEGKFGKKLERNTSERVTEVSWMSDNKTLILGQTLGGYPNWYTMAADGSGAEKQLTTDKGSNRLLSMNKDRTQAIYLSGRNELKLLDLKTLTSKTIVTDEFWGFYNPPPRFSPNGEYVVYNAYRNFEMDVFVYEIKTGKILNLTNSGVTESAPFWSPDGKYIYFSSSRTQPEYPYGSKDAHVYRMPLQKYDDPFKMDKFTALFKEEKKDDDKNKKDKDKKASNKKKPLSEQPTPKPPADIVIDTEEPMKRLERISPEFGQAQGPYVIQKGDKTLVYYASNHSEGKGALYRTTLEAFENPKTEKVGNGDFGNYNIFGNGDKYFVLAGGNIYTLNIDANKVDKLDINYSFTRNMAGEFTQMFDETWAGLDENYYDGNFHGADWKKVHDSYKTFVPYINNRADLRLLLNDMLGELNSSHQGFYSNGSEEKKTLSYRTMETGIIFNNDSPYKVSGIATRSNADRAGIDVKPGDILKAVNGVTVDEKQDRNYYFSKPSLDKEIELTFSRGGKDIKVKLHPESTGDLSGNLYDDWIKTNAKTVAERSKNRIAYSYMKNMGDGALEDFLEDMVDDAYNKDALILDLRYNTGGNVHDNVLKFLSQKPYLQWAYRDGKKAQQSNFAPAAKPIILLMNEQTLSDGEMTSQGFKQLGLGKIIGTETYRWIIFTSGKGLVDGSFYRIPAWGCYTLDGKDIEKTGVTPDIYVKTDFADRMENKDPQLDRAIEEILKQLPPAISKGEK</sequence>
<dbReference type="SUPFAM" id="SSF50969">
    <property type="entry name" value="YVTN repeat-like/Quinoprotein amine dehydrogenase"/>
    <property type="match status" value="1"/>
</dbReference>
<comment type="similarity">
    <text evidence="2 7">Belongs to the peptidase S41B family.</text>
</comment>
<dbReference type="Pfam" id="PF26550">
    <property type="entry name" value="Tricorn_2nd"/>
    <property type="match status" value="1"/>
</dbReference>
<dbReference type="InterPro" id="IPR005151">
    <property type="entry name" value="Tail-specific_protease"/>
</dbReference>
<dbReference type="RefSeq" id="WP_091174512.1">
    <property type="nucleotide sequence ID" value="NZ_FNCG01000019.1"/>
</dbReference>
<feature type="domain" description="Tail specific protease" evidence="12">
    <location>
        <begin position="853"/>
        <end position="1035"/>
    </location>
</feature>
<dbReference type="PIRSF" id="PIRSF036421">
    <property type="entry name" value="Tricorn_protease"/>
    <property type="match status" value="1"/>
</dbReference>
<evidence type="ECO:0000256" key="7">
    <source>
        <dbReference type="PIRNR" id="PIRNR036421"/>
    </source>
</evidence>
<evidence type="ECO:0000313" key="13">
    <source>
        <dbReference type="EMBL" id="SDI33173.1"/>
    </source>
</evidence>
<keyword evidence="14" id="KW-1185">Reference proteome</keyword>
<reference evidence="14" key="1">
    <citation type="submission" date="2016-10" db="EMBL/GenBank/DDBJ databases">
        <authorList>
            <person name="Varghese N."/>
            <person name="Submissions S."/>
        </authorList>
    </citation>
    <scope>NUCLEOTIDE SEQUENCE [LARGE SCALE GENOMIC DNA]</scope>
    <source>
        <strain evidence="14">Gh-67</strain>
    </source>
</reference>
<dbReference type="EMBL" id="FNCG01000019">
    <property type="protein sequence ID" value="SDI33173.1"/>
    <property type="molecule type" value="Genomic_DNA"/>
</dbReference>
<dbReference type="CDD" id="cd07562">
    <property type="entry name" value="Peptidase_S41_TRI"/>
    <property type="match status" value="1"/>
</dbReference>
<evidence type="ECO:0000256" key="9">
    <source>
        <dbReference type="PIRSR" id="PIRSR036421-3"/>
    </source>
</evidence>
<dbReference type="PANTHER" id="PTHR43253">
    <property type="entry name" value="TRICORN PROTEASE HOMOLOG 2-RELATED"/>
    <property type="match status" value="1"/>
</dbReference>